<dbReference type="Gene3D" id="3.40.50.150">
    <property type="entry name" value="Vaccinia Virus protein VP39"/>
    <property type="match status" value="1"/>
</dbReference>
<comment type="pathway">
    <text evidence="4">Phospholipid metabolism.</text>
</comment>
<evidence type="ECO:0000256" key="3">
    <source>
        <dbReference type="ARBA" id="ARBA00022679"/>
    </source>
</evidence>
<dbReference type="PANTHER" id="PTHR44307:SF2">
    <property type="entry name" value="PHOSPHOETHANOLAMINE METHYLTRANSFERASE ISOFORM X1"/>
    <property type="match status" value="1"/>
</dbReference>
<evidence type="ECO:0000259" key="5">
    <source>
        <dbReference type="Pfam" id="PF08241"/>
    </source>
</evidence>
<keyword evidence="6" id="KW-0830">Ubiquinone</keyword>
<accession>A0A7Y9NK86</accession>
<dbReference type="InterPro" id="IPR013216">
    <property type="entry name" value="Methyltransf_11"/>
</dbReference>
<dbReference type="CDD" id="cd02440">
    <property type="entry name" value="AdoMet_MTases"/>
    <property type="match status" value="1"/>
</dbReference>
<sequence length="268" mass="30124">MSQKVDLYDSAYGNYVSDTYRRVRIETYGEDFGQTSWVTTEESNEIPQLLDLRSNSFVLEVGFGSGGYALHLAEKVGCRLVGLDINALGVRNANELALARGLDSLARFEQCDASKDLPFDDDSFDAVFSNDVLCHLPRRPEVLGEMFRILKPGGRMLFSDALVVGGLLSIEEIATRSSIGFYVYSPPGENERLIERAGFRRIRVTDTTVSASRVAKQWHDAREKNKEKLVAAEGDINFEGLQRFLSCVHTLTGERRLLRYLYFAKKDS</sequence>
<dbReference type="GO" id="GO:0032259">
    <property type="term" value="P:methylation"/>
    <property type="evidence" value="ECO:0007669"/>
    <property type="project" value="UniProtKB-KW"/>
</dbReference>
<dbReference type="PANTHER" id="PTHR44307">
    <property type="entry name" value="PHOSPHOETHANOLAMINE METHYLTRANSFERASE"/>
    <property type="match status" value="1"/>
</dbReference>
<evidence type="ECO:0000256" key="1">
    <source>
        <dbReference type="ARBA" id="ARBA00005189"/>
    </source>
</evidence>
<comment type="pathway">
    <text evidence="1">Lipid metabolism.</text>
</comment>
<dbReference type="EMBL" id="JACCCV010000001">
    <property type="protein sequence ID" value="NYF50767.1"/>
    <property type="molecule type" value="Genomic_DNA"/>
</dbReference>
<gene>
    <name evidence="6" type="ORF">HDF12_001132</name>
</gene>
<evidence type="ECO:0000256" key="4">
    <source>
        <dbReference type="ARBA" id="ARBA00025707"/>
    </source>
</evidence>
<dbReference type="Proteomes" id="UP000534186">
    <property type="component" value="Unassembled WGS sequence"/>
</dbReference>
<proteinExistence type="predicted"/>
<dbReference type="InterPro" id="IPR029063">
    <property type="entry name" value="SAM-dependent_MTases_sf"/>
</dbReference>
<dbReference type="AlphaFoldDB" id="A0A7Y9NK86"/>
<reference evidence="6 7" key="1">
    <citation type="submission" date="2020-07" db="EMBL/GenBank/DDBJ databases">
        <title>Genomic Encyclopedia of Type Strains, Phase IV (KMG-V): Genome sequencing to study the core and pangenomes of soil and plant-associated prokaryotes.</title>
        <authorList>
            <person name="Whitman W."/>
        </authorList>
    </citation>
    <scope>NUCLEOTIDE SEQUENCE [LARGE SCALE GENOMIC DNA]</scope>
    <source>
        <strain evidence="6 7">M8UP30</strain>
    </source>
</reference>
<dbReference type="Pfam" id="PF08241">
    <property type="entry name" value="Methyltransf_11"/>
    <property type="match status" value="1"/>
</dbReference>
<evidence type="ECO:0000313" key="6">
    <source>
        <dbReference type="EMBL" id="NYF50767.1"/>
    </source>
</evidence>
<protein>
    <submittedName>
        <fullName evidence="6">Ubiquinone/menaquinone biosynthesis C-methylase UbiE</fullName>
    </submittedName>
</protein>
<evidence type="ECO:0000313" key="7">
    <source>
        <dbReference type="Proteomes" id="UP000534186"/>
    </source>
</evidence>
<evidence type="ECO:0000256" key="2">
    <source>
        <dbReference type="ARBA" id="ARBA00022603"/>
    </source>
</evidence>
<name>A0A7Y9NK86_9BACT</name>
<organism evidence="6 7">
    <name type="scientific">Tunturiibacter lichenicola</name>
    <dbReference type="NCBI Taxonomy" id="2051959"/>
    <lineage>
        <taxon>Bacteria</taxon>
        <taxon>Pseudomonadati</taxon>
        <taxon>Acidobacteriota</taxon>
        <taxon>Terriglobia</taxon>
        <taxon>Terriglobales</taxon>
        <taxon>Acidobacteriaceae</taxon>
        <taxon>Tunturiibacter</taxon>
    </lineage>
</organism>
<keyword evidence="2 6" id="KW-0489">Methyltransferase</keyword>
<dbReference type="GO" id="GO:0008757">
    <property type="term" value="F:S-adenosylmethionine-dependent methyltransferase activity"/>
    <property type="evidence" value="ECO:0007669"/>
    <property type="project" value="InterPro"/>
</dbReference>
<feature type="domain" description="Methyltransferase type 11" evidence="5">
    <location>
        <begin position="59"/>
        <end position="158"/>
    </location>
</feature>
<keyword evidence="3" id="KW-0808">Transferase</keyword>
<comment type="caution">
    <text evidence="6">The sequence shown here is derived from an EMBL/GenBank/DDBJ whole genome shotgun (WGS) entry which is preliminary data.</text>
</comment>
<dbReference type="SUPFAM" id="SSF53335">
    <property type="entry name" value="S-adenosyl-L-methionine-dependent methyltransferases"/>
    <property type="match status" value="1"/>
</dbReference>